<sequence>MARLPHTIAFNDLDYPELADILRGIDIGIAAIIASDPAMRIKGRRQRAADANEGIANATSNRMQRRAA</sequence>
<accession>A0AAJ5VZS8</accession>
<gene>
    <name evidence="2" type="ORF">P0Y65_10040</name>
</gene>
<dbReference type="EMBL" id="CP119312">
    <property type="protein sequence ID" value="WEK06558.1"/>
    <property type="molecule type" value="Genomic_DNA"/>
</dbReference>
<evidence type="ECO:0000313" key="2">
    <source>
        <dbReference type="EMBL" id="WEK06558.1"/>
    </source>
</evidence>
<dbReference type="Proteomes" id="UP001217476">
    <property type="component" value="Chromosome"/>
</dbReference>
<proteinExistence type="predicted"/>
<dbReference type="AlphaFoldDB" id="A0AAJ5VZS8"/>
<evidence type="ECO:0000313" key="3">
    <source>
        <dbReference type="Proteomes" id="UP001217476"/>
    </source>
</evidence>
<protein>
    <submittedName>
        <fullName evidence="2">Uncharacterized protein</fullName>
    </submittedName>
</protein>
<reference evidence="2" key="1">
    <citation type="submission" date="2023-03" db="EMBL/GenBank/DDBJ databases">
        <title>Andean soil-derived lignocellulolytic bacterial consortium as a source of novel taxa and putative plastic-active enzymes.</title>
        <authorList>
            <person name="Diaz-Garcia L."/>
            <person name="Chuvochina M."/>
            <person name="Feuerriegel G."/>
            <person name="Bunk B."/>
            <person name="Sproer C."/>
            <person name="Streit W.R."/>
            <person name="Rodriguez L.M."/>
            <person name="Overmann J."/>
            <person name="Jimenez D.J."/>
        </authorList>
    </citation>
    <scope>NUCLEOTIDE SEQUENCE</scope>
    <source>
        <strain evidence="2">MAG 4196</strain>
    </source>
</reference>
<organism evidence="2 3">
    <name type="scientific">Candidatus Devosia phytovorans</name>
    <dbReference type="NCBI Taxonomy" id="3121372"/>
    <lineage>
        <taxon>Bacteria</taxon>
        <taxon>Pseudomonadati</taxon>
        <taxon>Pseudomonadota</taxon>
        <taxon>Alphaproteobacteria</taxon>
        <taxon>Hyphomicrobiales</taxon>
        <taxon>Devosiaceae</taxon>
        <taxon>Devosia</taxon>
    </lineage>
</organism>
<name>A0AAJ5VZS8_9HYPH</name>
<evidence type="ECO:0000256" key="1">
    <source>
        <dbReference type="SAM" id="MobiDB-lite"/>
    </source>
</evidence>
<feature type="region of interest" description="Disordered" evidence="1">
    <location>
        <begin position="44"/>
        <end position="68"/>
    </location>
</feature>